<dbReference type="SMART" id="SM00729">
    <property type="entry name" value="Elp3"/>
    <property type="match status" value="1"/>
</dbReference>
<dbReference type="AlphaFoldDB" id="A0A368U7F4"/>
<comment type="similarity">
    <text evidence="3 14">Belongs to the anaerobic coproporphyrinogen-III oxidase family.</text>
</comment>
<evidence type="ECO:0000256" key="8">
    <source>
        <dbReference type="ARBA" id="ARBA00022723"/>
    </source>
</evidence>
<dbReference type="InterPro" id="IPR004558">
    <property type="entry name" value="Coprogen_oxidase_HemN"/>
</dbReference>
<keyword evidence="10 14" id="KW-0408">Iron</keyword>
<dbReference type="InterPro" id="IPR034505">
    <property type="entry name" value="Coproporphyrinogen-III_oxidase"/>
</dbReference>
<comment type="caution">
    <text evidence="18">The sequence shown here is derived from an EMBL/GenBank/DDBJ whole genome shotgun (WGS) entry which is preliminary data.</text>
</comment>
<dbReference type="EC" id="1.3.98.3" evidence="14"/>
<dbReference type="Pfam" id="PF06969">
    <property type="entry name" value="HemN_C"/>
    <property type="match status" value="1"/>
</dbReference>
<evidence type="ECO:0000256" key="2">
    <source>
        <dbReference type="ARBA" id="ARBA00004785"/>
    </source>
</evidence>
<evidence type="ECO:0000256" key="6">
    <source>
        <dbReference type="ARBA" id="ARBA00022490"/>
    </source>
</evidence>
<keyword evidence="12 14" id="KW-0627">Porphyrin biosynthesis</keyword>
<feature type="domain" description="Radical SAM core" evidence="17">
    <location>
        <begin position="63"/>
        <end position="298"/>
    </location>
</feature>
<evidence type="ECO:0000256" key="12">
    <source>
        <dbReference type="ARBA" id="ARBA00023244"/>
    </source>
</evidence>
<dbReference type="PANTHER" id="PTHR13932:SF6">
    <property type="entry name" value="OXYGEN-INDEPENDENT COPROPORPHYRINOGEN III OXIDASE"/>
    <property type="match status" value="1"/>
</dbReference>
<dbReference type="Pfam" id="PF04055">
    <property type="entry name" value="Radical_SAM"/>
    <property type="match status" value="1"/>
</dbReference>
<feature type="binding site" evidence="16">
    <location>
        <position position="82"/>
    </location>
    <ligand>
        <name>[4Fe-4S] cluster</name>
        <dbReference type="ChEBI" id="CHEBI:49883"/>
        <note>4Fe-4S-S-AdoMet</note>
    </ligand>
</feature>
<sequence length="468" mass="52923">MPVQAIPDRYPALNGFIPGRAWNQAMLQRNDKEEPRYASYPTPRSFHDNFSAKEFTAALERSNSGNKPLGVYVHVPFCRKVCFYCACDKIVTQNTQLAEPYLSRLDREMVLSSRHLDSSRQIQQLHWGGTPTFLTLDQMSDLIDRLDARFGLSYAPNRDYSIDIDPHQADVLTLRHLQALGFNRISLSIQDFDPTVQHAINRVQPHVLTETLMEEASRLGFRSLSLDLIYGLPCQTRTSFAKTLAQAIELNPARFKVTSYRHMPERFASQRHINRDDLPCPEEKSAILHTAITMLTQAGYVPIGLDHFVRPDDNLAIAQQQGTLQRNFKSYSSHTQYDLVGLGVSAVSCVDDIYAQNPTEPASYEQALDKGHLAIKRGLRLTRDDQIRRHAIERMLCYMALDLDEISRRWNIDAPRYLAGALTKLEVAERAGLIQRTGTRLVVTAQGRSVLGHLAMAFDARSPTQAVS</sequence>
<feature type="binding site" evidence="15">
    <location>
        <position position="190"/>
    </location>
    <ligand>
        <name>S-adenosyl-L-methionine</name>
        <dbReference type="ChEBI" id="CHEBI:59789"/>
        <label>2</label>
    </ligand>
</feature>
<evidence type="ECO:0000256" key="10">
    <source>
        <dbReference type="ARBA" id="ARBA00023004"/>
    </source>
</evidence>
<dbReference type="SFLD" id="SFLDG01065">
    <property type="entry name" value="anaerobic_coproporphyrinogen-I"/>
    <property type="match status" value="1"/>
</dbReference>
<protein>
    <recommendedName>
        <fullName evidence="14">Coproporphyrinogen-III oxidase</fullName>
        <ecNumber evidence="14">1.3.98.3</ecNumber>
    </recommendedName>
</protein>
<dbReference type="NCBIfam" id="TIGR00538">
    <property type="entry name" value="hemN"/>
    <property type="match status" value="1"/>
</dbReference>
<keyword evidence="7 14" id="KW-0949">S-adenosyl-L-methionine</keyword>
<dbReference type="UniPathway" id="UPA00251">
    <property type="reaction ID" value="UER00323"/>
</dbReference>
<name>A0A368U7F4_9GAMM</name>
<comment type="catalytic activity">
    <reaction evidence="13 14">
        <text>coproporphyrinogen III + 2 S-adenosyl-L-methionine = protoporphyrinogen IX + 2 5'-deoxyadenosine + 2 L-methionine + 2 CO2</text>
        <dbReference type="Rhea" id="RHEA:15425"/>
        <dbReference type="ChEBI" id="CHEBI:16526"/>
        <dbReference type="ChEBI" id="CHEBI:17319"/>
        <dbReference type="ChEBI" id="CHEBI:57307"/>
        <dbReference type="ChEBI" id="CHEBI:57309"/>
        <dbReference type="ChEBI" id="CHEBI:57844"/>
        <dbReference type="ChEBI" id="CHEBI:59789"/>
        <dbReference type="EC" id="1.3.98.3"/>
    </reaction>
</comment>
<evidence type="ECO:0000256" key="15">
    <source>
        <dbReference type="PIRSR" id="PIRSR000167-1"/>
    </source>
</evidence>
<keyword evidence="19" id="KW-1185">Reference proteome</keyword>
<dbReference type="EMBL" id="QPIJ01000005">
    <property type="protein sequence ID" value="RCV93099.1"/>
    <property type="molecule type" value="Genomic_DNA"/>
</dbReference>
<keyword evidence="5 14" id="KW-0004">4Fe-4S</keyword>
<comment type="subunit">
    <text evidence="4">Monomer.</text>
</comment>
<proteinExistence type="inferred from homology"/>
<evidence type="ECO:0000256" key="5">
    <source>
        <dbReference type="ARBA" id="ARBA00022485"/>
    </source>
</evidence>
<accession>A0A368U7F4</accession>
<evidence type="ECO:0000256" key="13">
    <source>
        <dbReference type="ARBA" id="ARBA00048321"/>
    </source>
</evidence>
<keyword evidence="8 14" id="KW-0479">Metal-binding</keyword>
<dbReference type="GO" id="GO:0004109">
    <property type="term" value="F:coproporphyrinogen oxidase activity"/>
    <property type="evidence" value="ECO:0007669"/>
    <property type="project" value="InterPro"/>
</dbReference>
<evidence type="ECO:0000256" key="14">
    <source>
        <dbReference type="PIRNR" id="PIRNR000167"/>
    </source>
</evidence>
<comment type="cofactor">
    <cofactor evidence="14 16">
        <name>[4Fe-4S] cluster</name>
        <dbReference type="ChEBI" id="CHEBI:49883"/>
    </cofactor>
    <text evidence="14 16">Binds 1 [4Fe-4S] cluster. The cluster is coordinated with 3 cysteines and an exchangeable S-adenosyl-L-methionine.</text>
</comment>
<dbReference type="GO" id="GO:0005737">
    <property type="term" value="C:cytoplasm"/>
    <property type="evidence" value="ECO:0007669"/>
    <property type="project" value="UniProtKB-SubCell"/>
</dbReference>
<feature type="binding site" evidence="16">
    <location>
        <position position="78"/>
    </location>
    <ligand>
        <name>[4Fe-4S] cluster</name>
        <dbReference type="ChEBI" id="CHEBI:49883"/>
        <note>4Fe-4S-S-AdoMet</note>
    </ligand>
</feature>
<feature type="binding site" evidence="16">
    <location>
        <position position="85"/>
    </location>
    <ligand>
        <name>[4Fe-4S] cluster</name>
        <dbReference type="ChEBI" id="CHEBI:49883"/>
        <note>4Fe-4S-S-AdoMet</note>
    </ligand>
</feature>
<dbReference type="InterPro" id="IPR006638">
    <property type="entry name" value="Elp3/MiaA/NifB-like_rSAM"/>
</dbReference>
<feature type="binding site" evidence="15">
    <location>
        <position position="202"/>
    </location>
    <ligand>
        <name>S-adenosyl-L-methionine</name>
        <dbReference type="ChEBI" id="CHEBI:59789"/>
        <label>2</label>
    </ligand>
</feature>
<feature type="binding site" evidence="15">
    <location>
        <position position="72"/>
    </location>
    <ligand>
        <name>S-adenosyl-L-methionine</name>
        <dbReference type="ChEBI" id="CHEBI:59789"/>
        <label>1</label>
    </ligand>
</feature>
<evidence type="ECO:0000256" key="1">
    <source>
        <dbReference type="ARBA" id="ARBA00004496"/>
    </source>
</evidence>
<dbReference type="InterPro" id="IPR013785">
    <property type="entry name" value="Aldolase_TIM"/>
</dbReference>
<evidence type="ECO:0000313" key="19">
    <source>
        <dbReference type="Proteomes" id="UP000253204"/>
    </source>
</evidence>
<dbReference type="InterPro" id="IPR058240">
    <property type="entry name" value="rSAM_sf"/>
</dbReference>
<evidence type="ECO:0000256" key="3">
    <source>
        <dbReference type="ARBA" id="ARBA00005493"/>
    </source>
</evidence>
<dbReference type="InterPro" id="IPR007197">
    <property type="entry name" value="rSAM"/>
</dbReference>
<dbReference type="GO" id="GO:0051539">
    <property type="term" value="F:4 iron, 4 sulfur cluster binding"/>
    <property type="evidence" value="ECO:0007669"/>
    <property type="project" value="UniProtKB-KW"/>
</dbReference>
<dbReference type="GO" id="GO:0051989">
    <property type="term" value="F:coproporphyrinogen dehydrogenase activity"/>
    <property type="evidence" value="ECO:0007669"/>
    <property type="project" value="UniProtKB-EC"/>
</dbReference>
<feature type="binding site" evidence="15">
    <location>
        <begin position="84"/>
        <end position="86"/>
    </location>
    <ligand>
        <name>S-adenosyl-L-methionine</name>
        <dbReference type="ChEBI" id="CHEBI:59789"/>
        <label>2</label>
    </ligand>
</feature>
<comment type="pathway">
    <text evidence="2 14">Porphyrin-containing compound metabolism; protoporphyrin-IX biosynthesis; protoporphyrinogen-IX from coproporphyrinogen-III (AdoMet route): step 1/1.</text>
</comment>
<keyword evidence="6 14" id="KW-0963">Cytoplasm</keyword>
<evidence type="ECO:0000259" key="17">
    <source>
        <dbReference type="PROSITE" id="PS51918"/>
    </source>
</evidence>
<evidence type="ECO:0000313" key="18">
    <source>
        <dbReference type="EMBL" id="RCV93099.1"/>
    </source>
</evidence>
<dbReference type="PIRSF" id="PIRSF000167">
    <property type="entry name" value="HemN"/>
    <property type="match status" value="1"/>
</dbReference>
<gene>
    <name evidence="18" type="primary">hemN</name>
    <name evidence="18" type="ORF">DU506_04025</name>
</gene>
<evidence type="ECO:0000256" key="11">
    <source>
        <dbReference type="ARBA" id="ARBA00023014"/>
    </source>
</evidence>
<dbReference type="OrthoDB" id="9808022at2"/>
<dbReference type="SUPFAM" id="SSF102114">
    <property type="entry name" value="Radical SAM enzymes"/>
    <property type="match status" value="1"/>
</dbReference>
<evidence type="ECO:0000256" key="16">
    <source>
        <dbReference type="PIRSR" id="PIRSR000167-2"/>
    </source>
</evidence>
<dbReference type="SFLD" id="SFLDS00029">
    <property type="entry name" value="Radical_SAM"/>
    <property type="match status" value="1"/>
</dbReference>
<feature type="binding site" evidence="15">
    <location>
        <begin position="129"/>
        <end position="130"/>
    </location>
    <ligand>
        <name>S-adenosyl-L-methionine</name>
        <dbReference type="ChEBI" id="CHEBI:59789"/>
        <label>2</label>
    </ligand>
</feature>
<dbReference type="GO" id="GO:0046872">
    <property type="term" value="F:metal ion binding"/>
    <property type="evidence" value="ECO:0007669"/>
    <property type="project" value="UniProtKB-KW"/>
</dbReference>
<reference evidence="18 19" key="1">
    <citation type="submission" date="2018-07" db="EMBL/GenBank/DDBJ databases">
        <title>Halomonas rutogse sp. nov., isolated from Lake TangqianCo on Tibetan Plateau.</title>
        <authorList>
            <person name="Lu H."/>
            <person name="Xing P."/>
            <person name="Wu Q."/>
        </authorList>
    </citation>
    <scope>NUCLEOTIDE SEQUENCE [LARGE SCALE GENOMIC DNA]</scope>
    <source>
        <strain evidence="18 19">TQ8S</strain>
    </source>
</reference>
<dbReference type="Proteomes" id="UP000253204">
    <property type="component" value="Unassembled WGS sequence"/>
</dbReference>
<evidence type="ECO:0000256" key="4">
    <source>
        <dbReference type="ARBA" id="ARBA00011245"/>
    </source>
</evidence>
<dbReference type="InterPro" id="IPR010723">
    <property type="entry name" value="HemN_C"/>
</dbReference>
<dbReference type="PANTHER" id="PTHR13932">
    <property type="entry name" value="COPROPORPHYRINIGEN III OXIDASE"/>
    <property type="match status" value="1"/>
</dbReference>
<dbReference type="Gene3D" id="3.20.20.70">
    <property type="entry name" value="Aldolase class I"/>
    <property type="match status" value="1"/>
</dbReference>
<evidence type="ECO:0000256" key="7">
    <source>
        <dbReference type="ARBA" id="ARBA00022691"/>
    </source>
</evidence>
<dbReference type="PROSITE" id="PS51918">
    <property type="entry name" value="RADICAL_SAM"/>
    <property type="match status" value="1"/>
</dbReference>
<comment type="subcellular location">
    <subcellularLocation>
        <location evidence="1 14">Cytoplasm</location>
    </subcellularLocation>
</comment>
<evidence type="ECO:0000256" key="9">
    <source>
        <dbReference type="ARBA" id="ARBA00023002"/>
    </source>
</evidence>
<dbReference type="GO" id="GO:0006782">
    <property type="term" value="P:protoporphyrinogen IX biosynthetic process"/>
    <property type="evidence" value="ECO:0007669"/>
    <property type="project" value="UniProtKB-UniPathway"/>
</dbReference>
<feature type="binding site" evidence="15">
    <location>
        <position position="227"/>
    </location>
    <ligand>
        <name>S-adenosyl-L-methionine</name>
        <dbReference type="ChEBI" id="CHEBI:59789"/>
        <label>2</label>
    </ligand>
</feature>
<dbReference type="Gene3D" id="1.10.10.920">
    <property type="match status" value="1"/>
</dbReference>
<keyword evidence="9 14" id="KW-0560">Oxidoreductase</keyword>
<organism evidence="18 19">
    <name type="scientific">Vreelandella rituensis</name>
    <dbReference type="NCBI Taxonomy" id="2282306"/>
    <lineage>
        <taxon>Bacteria</taxon>
        <taxon>Pseudomonadati</taxon>
        <taxon>Pseudomonadota</taxon>
        <taxon>Gammaproteobacteria</taxon>
        <taxon>Oceanospirillales</taxon>
        <taxon>Halomonadaceae</taxon>
        <taxon>Vreelandella</taxon>
    </lineage>
</organism>
<keyword evidence="11 14" id="KW-0411">Iron-sulfur</keyword>
<dbReference type="RefSeq" id="WP_114485670.1">
    <property type="nucleotide sequence ID" value="NZ_CBCSHM010000016.1"/>
</dbReference>